<evidence type="ECO:0000256" key="14">
    <source>
        <dbReference type="PROSITE-ProRule" id="PRU00560"/>
    </source>
</evidence>
<dbReference type="RefSeq" id="WP_183267468.1">
    <property type="nucleotide sequence ID" value="NZ_JACHFJ010000018.1"/>
</dbReference>
<evidence type="ECO:0000313" key="18">
    <source>
        <dbReference type="Proteomes" id="UP000553706"/>
    </source>
</evidence>
<keyword evidence="10" id="KW-0413">Isomerase</keyword>
<dbReference type="PANTHER" id="PTHR11070:SF55">
    <property type="entry name" value="DNA 3'-5' HELICASE"/>
    <property type="match status" value="1"/>
</dbReference>
<keyword evidence="4 14" id="KW-0378">Hydrolase</keyword>
<dbReference type="Pfam" id="PF12705">
    <property type="entry name" value="PDDEXK_1"/>
    <property type="match status" value="1"/>
</dbReference>
<dbReference type="PROSITE" id="PS51217">
    <property type="entry name" value="UVRD_HELICASE_CTER"/>
    <property type="match status" value="1"/>
</dbReference>
<evidence type="ECO:0000256" key="5">
    <source>
        <dbReference type="ARBA" id="ARBA00022806"/>
    </source>
</evidence>
<comment type="catalytic activity">
    <reaction evidence="13">
        <text>ATP + H2O = ADP + phosphate + H(+)</text>
        <dbReference type="Rhea" id="RHEA:13065"/>
        <dbReference type="ChEBI" id="CHEBI:15377"/>
        <dbReference type="ChEBI" id="CHEBI:15378"/>
        <dbReference type="ChEBI" id="CHEBI:30616"/>
        <dbReference type="ChEBI" id="CHEBI:43474"/>
        <dbReference type="ChEBI" id="CHEBI:456216"/>
        <dbReference type="EC" id="5.6.2.4"/>
    </reaction>
</comment>
<feature type="domain" description="UvrD-like helicase C-terminal" evidence="16">
    <location>
        <begin position="411"/>
        <end position="685"/>
    </location>
</feature>
<keyword evidence="9" id="KW-0234">DNA repair</keyword>
<dbReference type="PROSITE" id="PS51198">
    <property type="entry name" value="UVRD_HELICASE_ATP_BIND"/>
    <property type="match status" value="1"/>
</dbReference>
<dbReference type="InterPro" id="IPR011604">
    <property type="entry name" value="PDDEXK-like_dom_sf"/>
</dbReference>
<dbReference type="Proteomes" id="UP000553706">
    <property type="component" value="Unassembled WGS sequence"/>
</dbReference>
<name>A0A840VEY4_9PROT</name>
<keyword evidence="7 14" id="KW-0067">ATP-binding</keyword>
<dbReference type="PANTHER" id="PTHR11070">
    <property type="entry name" value="UVRD / RECB / PCRA DNA HELICASE FAMILY MEMBER"/>
    <property type="match status" value="1"/>
</dbReference>
<sequence>MSLDNLTIVTAGAGAGKTYRLTQDIIRTLRDEAAPVAGVLATSFTKKAAGEILLRVQGELAAKGMSEMPLHEALIGTVNSVCGRLLGDFAFEAGLSPALTVLEAGGAEQMLAAVLANAAATREEAAHDAAYRLGLSGEAAWSGDWQKAASQIVTAARANGLNGKALEVSRQRSLDGLLALLGKPAPDAETLDTALFKAMERLLKAAKGWDLDAETDSTRKALKAVQEAGAHFALSEKRYPAWADWARLAKLTPGAKRREDFAPILAAAAMHHGHPRLRADLEKIVNAAFDTAIKALDDYAEHKREAGLIDFTDQETLLLGLLEANAEVREELSARLHTLFVDEFQDTSPLQLALFLRLGALAKKSVWVGDPKQAIFGFRGTDPALMDAMLAHLGGTPKPENILSTSRRSRPALVEFANSLFVPIFGAQGMAKEVVALQPYRKDYANAPTSVQGWRLDGKNAGDRLAALAGQVAALLVAPDRPQIMDPQTGIVRAVRGGDIAILCRDNKVIATLAAALNAHGVEVTAQRDGLLVTPEVRLALACLRRLADTRDTLAAAEIAHLSGQNWLSEAVSAQTITSPRVAALDDAPEDACGLPPLAALDEALARAEILPLITRWPGARQRLANLEALRAAAQTYEDHCRSLRQAATAGGFIAWLDTLEIAPGQPEAASEHAVTILTYHRAKGLEWPLVVMAQLDKTFETRAFGVNVESDIAAPDPKAPLTGRWVRYWPWPYGRQSAGVPLVEQAAATALFKAAEARQKREETRLAYVGVTRARDMLILALPAKTPWLDSFAPGLAGELETIGIKATEPETPPVPGAITRLVWPRGAVPSFPALRVTPSTAEGETAAKVTLTRLGEQLTNRGGAAREEVGEVLHRFLAADDPGRPLSERLALAERLLGVWQSGLAVEDCLTAADRFWAYTQANYEAPEIIREWPVQVRLSSGEEVHGRLDALIRHAGGVVIIDHKSYPGAAAAARAQSYLPQLRLYRDALRTQGFSVIDLVVHFPVLGLVAQLHV</sequence>
<evidence type="ECO:0000256" key="3">
    <source>
        <dbReference type="ARBA" id="ARBA00022763"/>
    </source>
</evidence>
<evidence type="ECO:0000256" key="4">
    <source>
        <dbReference type="ARBA" id="ARBA00022801"/>
    </source>
</evidence>
<comment type="caution">
    <text evidence="17">The sequence shown here is derived from an EMBL/GenBank/DDBJ whole genome shotgun (WGS) entry which is preliminary data.</text>
</comment>
<dbReference type="InterPro" id="IPR038726">
    <property type="entry name" value="PDDEXK_AddAB-type"/>
</dbReference>
<gene>
    <name evidence="17" type="ORF">HNP71_002727</name>
</gene>
<dbReference type="InterPro" id="IPR000212">
    <property type="entry name" value="DNA_helicase_UvrD/REP"/>
</dbReference>
<keyword evidence="6 17" id="KW-0269">Exonuclease</keyword>
<keyword evidence="1" id="KW-0540">Nuclease</keyword>
<evidence type="ECO:0000256" key="9">
    <source>
        <dbReference type="ARBA" id="ARBA00023204"/>
    </source>
</evidence>
<evidence type="ECO:0000256" key="7">
    <source>
        <dbReference type="ARBA" id="ARBA00022840"/>
    </source>
</evidence>
<dbReference type="InterPro" id="IPR011335">
    <property type="entry name" value="Restrct_endonuc-II-like"/>
</dbReference>
<evidence type="ECO:0000313" key="17">
    <source>
        <dbReference type="EMBL" id="MBB5374453.1"/>
    </source>
</evidence>
<dbReference type="Gene3D" id="3.40.50.300">
    <property type="entry name" value="P-loop containing nucleotide triphosphate hydrolases"/>
    <property type="match status" value="4"/>
</dbReference>
<organism evidence="17 18">
    <name type="scientific">Acidocella aromatica</name>
    <dbReference type="NCBI Taxonomy" id="1303579"/>
    <lineage>
        <taxon>Bacteria</taxon>
        <taxon>Pseudomonadati</taxon>
        <taxon>Pseudomonadota</taxon>
        <taxon>Alphaproteobacteria</taxon>
        <taxon>Acetobacterales</taxon>
        <taxon>Acidocellaceae</taxon>
        <taxon>Acidocella</taxon>
    </lineage>
</organism>
<dbReference type="AlphaFoldDB" id="A0A840VEY4"/>
<dbReference type="Gene3D" id="3.90.320.10">
    <property type="match status" value="1"/>
</dbReference>
<dbReference type="GO" id="GO:0004527">
    <property type="term" value="F:exonuclease activity"/>
    <property type="evidence" value="ECO:0007669"/>
    <property type="project" value="UniProtKB-KW"/>
</dbReference>
<evidence type="ECO:0000256" key="8">
    <source>
        <dbReference type="ARBA" id="ARBA00023125"/>
    </source>
</evidence>
<protein>
    <recommendedName>
        <fullName evidence="12">DNA 3'-5' helicase</fullName>
        <ecNumber evidence="12">5.6.2.4</ecNumber>
    </recommendedName>
</protein>
<dbReference type="EMBL" id="JACHFJ010000018">
    <property type="protein sequence ID" value="MBB5374453.1"/>
    <property type="molecule type" value="Genomic_DNA"/>
</dbReference>
<dbReference type="InterPro" id="IPR027417">
    <property type="entry name" value="P-loop_NTPase"/>
</dbReference>
<dbReference type="EC" id="5.6.2.4" evidence="12"/>
<dbReference type="GO" id="GO:0033202">
    <property type="term" value="C:DNA helicase complex"/>
    <property type="evidence" value="ECO:0007669"/>
    <property type="project" value="TreeGrafter"/>
</dbReference>
<evidence type="ECO:0000256" key="12">
    <source>
        <dbReference type="ARBA" id="ARBA00034808"/>
    </source>
</evidence>
<keyword evidence="2 14" id="KW-0547">Nucleotide-binding</keyword>
<dbReference type="InterPro" id="IPR014017">
    <property type="entry name" value="DNA_helicase_UvrD-like_C"/>
</dbReference>
<evidence type="ECO:0000256" key="1">
    <source>
        <dbReference type="ARBA" id="ARBA00022722"/>
    </source>
</evidence>
<feature type="binding site" evidence="14">
    <location>
        <begin position="11"/>
        <end position="18"/>
    </location>
    <ligand>
        <name>ATP</name>
        <dbReference type="ChEBI" id="CHEBI:30616"/>
    </ligand>
</feature>
<evidence type="ECO:0000256" key="11">
    <source>
        <dbReference type="ARBA" id="ARBA00034617"/>
    </source>
</evidence>
<dbReference type="SUPFAM" id="SSF52980">
    <property type="entry name" value="Restriction endonuclease-like"/>
    <property type="match status" value="1"/>
</dbReference>
<dbReference type="GO" id="GO:0003677">
    <property type="term" value="F:DNA binding"/>
    <property type="evidence" value="ECO:0007669"/>
    <property type="project" value="UniProtKB-KW"/>
</dbReference>
<dbReference type="Pfam" id="PF00580">
    <property type="entry name" value="UvrD-helicase"/>
    <property type="match status" value="1"/>
</dbReference>
<proteinExistence type="predicted"/>
<keyword evidence="18" id="KW-1185">Reference proteome</keyword>
<dbReference type="GO" id="GO:0005829">
    <property type="term" value="C:cytosol"/>
    <property type="evidence" value="ECO:0007669"/>
    <property type="project" value="TreeGrafter"/>
</dbReference>
<dbReference type="SUPFAM" id="SSF52540">
    <property type="entry name" value="P-loop containing nucleoside triphosphate hydrolases"/>
    <property type="match status" value="1"/>
</dbReference>
<keyword evidence="5 14" id="KW-0347">Helicase</keyword>
<dbReference type="GO" id="GO:0000725">
    <property type="term" value="P:recombinational repair"/>
    <property type="evidence" value="ECO:0007669"/>
    <property type="project" value="TreeGrafter"/>
</dbReference>
<feature type="domain" description="UvrD-like helicase ATP-binding" evidence="15">
    <location>
        <begin position="1"/>
        <end position="410"/>
    </location>
</feature>
<dbReference type="InterPro" id="IPR014016">
    <property type="entry name" value="UvrD-like_ATP-bd"/>
</dbReference>
<dbReference type="GO" id="GO:0043138">
    <property type="term" value="F:3'-5' DNA helicase activity"/>
    <property type="evidence" value="ECO:0007669"/>
    <property type="project" value="UniProtKB-EC"/>
</dbReference>
<evidence type="ECO:0000259" key="15">
    <source>
        <dbReference type="PROSITE" id="PS51198"/>
    </source>
</evidence>
<comment type="catalytic activity">
    <reaction evidence="11">
        <text>Couples ATP hydrolysis with the unwinding of duplex DNA by translocating in the 3'-5' direction.</text>
        <dbReference type="EC" id="5.6.2.4"/>
    </reaction>
</comment>
<keyword evidence="8" id="KW-0238">DNA-binding</keyword>
<evidence type="ECO:0000256" key="6">
    <source>
        <dbReference type="ARBA" id="ARBA00022839"/>
    </source>
</evidence>
<evidence type="ECO:0000256" key="13">
    <source>
        <dbReference type="ARBA" id="ARBA00048988"/>
    </source>
</evidence>
<reference evidence="17 18" key="1">
    <citation type="submission" date="2020-08" db="EMBL/GenBank/DDBJ databases">
        <title>Genomic Encyclopedia of Type Strains, Phase IV (KMG-IV): sequencing the most valuable type-strain genomes for metagenomic binning, comparative biology and taxonomic classification.</title>
        <authorList>
            <person name="Goeker M."/>
        </authorList>
    </citation>
    <scope>NUCLEOTIDE SEQUENCE [LARGE SCALE GENOMIC DNA]</scope>
    <source>
        <strain evidence="17 18">DSM 27026</strain>
    </source>
</reference>
<accession>A0A840VEY4</accession>
<dbReference type="Pfam" id="PF13361">
    <property type="entry name" value="UvrD_C"/>
    <property type="match status" value="1"/>
</dbReference>
<keyword evidence="3" id="KW-0227">DNA damage</keyword>
<evidence type="ECO:0000259" key="16">
    <source>
        <dbReference type="PROSITE" id="PS51217"/>
    </source>
</evidence>
<evidence type="ECO:0000256" key="10">
    <source>
        <dbReference type="ARBA" id="ARBA00023235"/>
    </source>
</evidence>
<evidence type="ECO:0000256" key="2">
    <source>
        <dbReference type="ARBA" id="ARBA00022741"/>
    </source>
</evidence>
<dbReference type="GO" id="GO:0005524">
    <property type="term" value="F:ATP binding"/>
    <property type="evidence" value="ECO:0007669"/>
    <property type="project" value="UniProtKB-UniRule"/>
</dbReference>